<comment type="caution">
    <text evidence="3">The sequence shown here is derived from an EMBL/GenBank/DDBJ whole genome shotgun (WGS) entry which is preliminary data.</text>
</comment>
<dbReference type="PATRIC" id="fig|301375.6.peg.1948"/>
<dbReference type="GO" id="GO:0003677">
    <property type="term" value="F:DNA binding"/>
    <property type="evidence" value="ECO:0007669"/>
    <property type="project" value="InterPro"/>
</dbReference>
<dbReference type="AlphaFoldDB" id="A0A117MD81"/>
<dbReference type="GO" id="GO:0006281">
    <property type="term" value="P:DNA repair"/>
    <property type="evidence" value="ECO:0007669"/>
    <property type="project" value="InterPro"/>
</dbReference>
<dbReference type="EMBL" id="LGHB01000002">
    <property type="protein sequence ID" value="KUK97542.1"/>
    <property type="molecule type" value="Genomic_DNA"/>
</dbReference>
<proteinExistence type="predicted"/>
<dbReference type="GO" id="GO:0008168">
    <property type="term" value="F:methyltransferase activity"/>
    <property type="evidence" value="ECO:0007669"/>
    <property type="project" value="InterPro"/>
</dbReference>
<dbReference type="Proteomes" id="UP000053961">
    <property type="component" value="Unassembled WGS sequence"/>
</dbReference>
<evidence type="ECO:0000313" key="4">
    <source>
        <dbReference type="Proteomes" id="UP000053961"/>
    </source>
</evidence>
<keyword evidence="1" id="KW-0010">Activator</keyword>
<dbReference type="Gene3D" id="3.40.10.10">
    <property type="entry name" value="DNA Methylphosphotriester Repair Domain"/>
    <property type="match status" value="1"/>
</dbReference>
<feature type="domain" description="Ada DNA repair metal-binding" evidence="2">
    <location>
        <begin position="164"/>
        <end position="207"/>
    </location>
</feature>
<evidence type="ECO:0000259" key="2">
    <source>
        <dbReference type="Pfam" id="PF02805"/>
    </source>
</evidence>
<dbReference type="GO" id="GO:0006355">
    <property type="term" value="P:regulation of DNA-templated transcription"/>
    <property type="evidence" value="ECO:0007669"/>
    <property type="project" value="InterPro"/>
</dbReference>
<evidence type="ECO:0000313" key="3">
    <source>
        <dbReference type="EMBL" id="KUK97542.1"/>
    </source>
</evidence>
<dbReference type="SUPFAM" id="SSF57884">
    <property type="entry name" value="Ada DNA repair protein, N-terminal domain (N-Ada 10)"/>
    <property type="match status" value="1"/>
</dbReference>
<dbReference type="InterPro" id="IPR035451">
    <property type="entry name" value="Ada-like_dom_sf"/>
</dbReference>
<gene>
    <name evidence="3" type="ORF">XE07_0372</name>
</gene>
<dbReference type="GO" id="GO:0008270">
    <property type="term" value="F:zinc ion binding"/>
    <property type="evidence" value="ECO:0007669"/>
    <property type="project" value="InterPro"/>
</dbReference>
<dbReference type="Pfam" id="PF02805">
    <property type="entry name" value="Ada_Zn_binding"/>
    <property type="match status" value="1"/>
</dbReference>
<name>A0A117MD81_9EURY</name>
<sequence length="208" mass="23078">MQMIMGLDLEKLVQNLKASDLDDLMRIAKEMDWDALRSSSREPEWEVLKQSLGEGDLKEALSLLKEMDLEGLIESSKSSSMDRFKEGLKGLDLKKGTIALGLILMARKAVAEISGFEGREGEVKATAPEATRVTIESETREMEAISEDDKEKGEKVKYNLVGSSGSDKYHRPDCGLAKRISPKNRVWFSGIEDAESQGYKPCDLCSPS</sequence>
<evidence type="ECO:0000256" key="1">
    <source>
        <dbReference type="ARBA" id="ARBA00023159"/>
    </source>
</evidence>
<accession>A0A117MD81</accession>
<reference evidence="4" key="1">
    <citation type="journal article" date="2015" name="MBio">
        <title>Genome-Resolved Metagenomic Analysis Reveals Roles for Candidate Phyla and Other Microbial Community Members in Biogeochemical Transformations in Oil Reservoirs.</title>
        <authorList>
            <person name="Hu P."/>
            <person name="Tom L."/>
            <person name="Singh A."/>
            <person name="Thomas B.C."/>
            <person name="Baker B.J."/>
            <person name="Piceno Y.M."/>
            <person name="Andersen G.L."/>
            <person name="Banfield J.F."/>
        </authorList>
    </citation>
    <scope>NUCLEOTIDE SEQUENCE [LARGE SCALE GENOMIC DNA]</scope>
</reference>
<dbReference type="InterPro" id="IPR004026">
    <property type="entry name" value="Ada_DNA_repair_Zn-bd"/>
</dbReference>
<protein>
    <recommendedName>
        <fullName evidence="2">Ada DNA repair metal-binding domain-containing protein</fullName>
    </recommendedName>
</protein>
<organism evidence="3 4">
    <name type="scientific">Methanothrix harundinacea</name>
    <dbReference type="NCBI Taxonomy" id="301375"/>
    <lineage>
        <taxon>Archaea</taxon>
        <taxon>Methanobacteriati</taxon>
        <taxon>Methanobacteriota</taxon>
        <taxon>Stenosarchaea group</taxon>
        <taxon>Methanomicrobia</taxon>
        <taxon>Methanotrichales</taxon>
        <taxon>Methanotrichaceae</taxon>
        <taxon>Methanothrix</taxon>
    </lineage>
</organism>